<dbReference type="InterPro" id="IPR028299">
    <property type="entry name" value="ClpA/B_CS2"/>
</dbReference>
<dbReference type="InterPro" id="IPR003593">
    <property type="entry name" value="AAA+_ATPase"/>
</dbReference>
<sequence length="412" mass="46080">MDPVIGREKEINRLIQILSRRRKNNPVIIGEPGVGKTVIVERLAQRIVNAEVPDTLLGKKVKVLEMSEIIAGAKMRGEFEERMKAVKDEIIAAQGNIILFIDELHTIVSAGAGAGGVDASNMLKAALSKGQLQCIGATTLDEYKKHIEEDKALSRRFQPILVEEPSIEATIKILDGLKSRYEKHHSIRFKEEVLVTAAKLSEKHISDRALPDKAVDLLDEAGAQKHLALINVPTHIRELENEKNRLNLKQKEEFEQQNFQAVASLRQEILTIDEKLEKERGDWKQTLTTMDNYVTAEDIANVVADWTGIPVNKIQETEQDKLTHMEANLHKRVIGQDNAIIAVSNAIRRNRAGLKEKDKPIGAFLLLGPTGVGKTELAKALAEFLLDDENRLIRLDMSEYMEKHSVSKIIGS</sequence>
<name>A0A382KWP2_9ZZZZ</name>
<dbReference type="SUPFAM" id="SSF52540">
    <property type="entry name" value="P-loop containing nucleoside triphosphate hydrolases"/>
    <property type="match status" value="2"/>
</dbReference>
<dbReference type="CDD" id="cd00009">
    <property type="entry name" value="AAA"/>
    <property type="match status" value="1"/>
</dbReference>
<keyword evidence="1" id="KW-0677">Repeat</keyword>
<dbReference type="GO" id="GO:0005737">
    <property type="term" value="C:cytoplasm"/>
    <property type="evidence" value="ECO:0007669"/>
    <property type="project" value="TreeGrafter"/>
</dbReference>
<evidence type="ECO:0000256" key="1">
    <source>
        <dbReference type="ARBA" id="ARBA00022737"/>
    </source>
</evidence>
<dbReference type="Gene3D" id="3.40.50.300">
    <property type="entry name" value="P-loop containing nucleotide triphosphate hydrolases"/>
    <property type="match status" value="2"/>
</dbReference>
<accession>A0A382KWP2</accession>
<evidence type="ECO:0000313" key="5">
    <source>
        <dbReference type="EMBL" id="SVC27963.1"/>
    </source>
</evidence>
<proteinExistence type="predicted"/>
<dbReference type="EMBL" id="UINC01082835">
    <property type="protein sequence ID" value="SVC27963.1"/>
    <property type="molecule type" value="Genomic_DNA"/>
</dbReference>
<reference evidence="5" key="1">
    <citation type="submission" date="2018-05" db="EMBL/GenBank/DDBJ databases">
        <authorList>
            <person name="Lanie J.A."/>
            <person name="Ng W.-L."/>
            <person name="Kazmierczak K.M."/>
            <person name="Andrzejewski T.M."/>
            <person name="Davidsen T.M."/>
            <person name="Wayne K.J."/>
            <person name="Tettelin H."/>
            <person name="Glass J.I."/>
            <person name="Rusch D."/>
            <person name="Podicherti R."/>
            <person name="Tsui H.-C.T."/>
            <person name="Winkler M.E."/>
        </authorList>
    </citation>
    <scope>NUCLEOTIDE SEQUENCE</scope>
</reference>
<gene>
    <name evidence="5" type="ORF">METZ01_LOCUS280817</name>
</gene>
<dbReference type="GO" id="GO:0016887">
    <property type="term" value="F:ATP hydrolysis activity"/>
    <property type="evidence" value="ECO:0007669"/>
    <property type="project" value="InterPro"/>
</dbReference>
<dbReference type="Pfam" id="PF07724">
    <property type="entry name" value="AAA_2"/>
    <property type="match status" value="1"/>
</dbReference>
<evidence type="ECO:0000256" key="2">
    <source>
        <dbReference type="ARBA" id="ARBA00022741"/>
    </source>
</evidence>
<dbReference type="AlphaFoldDB" id="A0A382KWP2"/>
<dbReference type="InterPro" id="IPR003959">
    <property type="entry name" value="ATPase_AAA_core"/>
</dbReference>
<dbReference type="PANTHER" id="PTHR11638">
    <property type="entry name" value="ATP-DEPENDENT CLP PROTEASE"/>
    <property type="match status" value="1"/>
</dbReference>
<dbReference type="InterPro" id="IPR050130">
    <property type="entry name" value="ClpA_ClpB"/>
</dbReference>
<dbReference type="GO" id="GO:0034605">
    <property type="term" value="P:cellular response to heat"/>
    <property type="evidence" value="ECO:0007669"/>
    <property type="project" value="TreeGrafter"/>
</dbReference>
<protein>
    <recommendedName>
        <fullName evidence="4">AAA+ ATPase domain-containing protein</fullName>
    </recommendedName>
</protein>
<feature type="domain" description="AAA+ ATPase" evidence="4">
    <location>
        <begin position="22"/>
        <end position="168"/>
    </location>
</feature>
<dbReference type="GO" id="GO:0005524">
    <property type="term" value="F:ATP binding"/>
    <property type="evidence" value="ECO:0007669"/>
    <property type="project" value="UniProtKB-KW"/>
</dbReference>
<feature type="non-terminal residue" evidence="5">
    <location>
        <position position="412"/>
    </location>
</feature>
<keyword evidence="2" id="KW-0547">Nucleotide-binding</keyword>
<organism evidence="5">
    <name type="scientific">marine metagenome</name>
    <dbReference type="NCBI Taxonomy" id="408172"/>
    <lineage>
        <taxon>unclassified sequences</taxon>
        <taxon>metagenomes</taxon>
        <taxon>ecological metagenomes</taxon>
    </lineage>
</organism>
<dbReference type="Gene3D" id="1.10.8.60">
    <property type="match status" value="1"/>
</dbReference>
<evidence type="ECO:0000256" key="3">
    <source>
        <dbReference type="ARBA" id="ARBA00022840"/>
    </source>
</evidence>
<dbReference type="Pfam" id="PF00004">
    <property type="entry name" value="AAA"/>
    <property type="match status" value="1"/>
</dbReference>
<evidence type="ECO:0000259" key="4">
    <source>
        <dbReference type="SMART" id="SM00382"/>
    </source>
</evidence>
<dbReference type="PROSITE" id="PS00871">
    <property type="entry name" value="CLPAB_2"/>
    <property type="match status" value="1"/>
</dbReference>
<dbReference type="Pfam" id="PF17871">
    <property type="entry name" value="AAA_lid_9"/>
    <property type="match status" value="1"/>
</dbReference>
<dbReference type="InterPro" id="IPR027417">
    <property type="entry name" value="P-loop_NTPase"/>
</dbReference>
<dbReference type="Gene3D" id="4.10.860.10">
    <property type="entry name" value="UVR domain"/>
    <property type="match status" value="1"/>
</dbReference>
<dbReference type="InterPro" id="IPR041546">
    <property type="entry name" value="ClpA/ClpB_AAA_lid"/>
</dbReference>
<dbReference type="SMART" id="SM00382">
    <property type="entry name" value="AAA"/>
    <property type="match status" value="1"/>
</dbReference>
<keyword evidence="3" id="KW-0067">ATP-binding</keyword>
<dbReference type="PANTHER" id="PTHR11638:SF18">
    <property type="entry name" value="HEAT SHOCK PROTEIN 104"/>
    <property type="match status" value="1"/>
</dbReference>